<dbReference type="SUPFAM" id="SSF57667">
    <property type="entry name" value="beta-beta-alpha zinc fingers"/>
    <property type="match status" value="1"/>
</dbReference>
<evidence type="ECO:0000313" key="4">
    <source>
        <dbReference type="EMBL" id="CAK9175212.1"/>
    </source>
</evidence>
<keyword evidence="1" id="KW-0862">Zinc</keyword>
<keyword evidence="1" id="KW-0479">Metal-binding</keyword>
<dbReference type="PROSITE" id="PS50157">
    <property type="entry name" value="ZINC_FINGER_C2H2_2"/>
    <property type="match status" value="4"/>
</dbReference>
<protein>
    <recommendedName>
        <fullName evidence="3">C2H2-type domain-containing protein</fullName>
    </recommendedName>
</protein>
<dbReference type="PROSITE" id="PS00028">
    <property type="entry name" value="ZINC_FINGER_C2H2_1"/>
    <property type="match status" value="4"/>
</dbReference>
<evidence type="ECO:0000313" key="5">
    <source>
        <dbReference type="EMBL" id="CAK9186185.1"/>
    </source>
</evidence>
<reference evidence="5 6" key="1">
    <citation type="submission" date="2024-02" db="EMBL/GenBank/DDBJ databases">
        <authorList>
            <person name="Vignale AGUSTIN F."/>
            <person name="Sosa J E."/>
            <person name="Modenutti C."/>
        </authorList>
    </citation>
    <scope>NUCLEOTIDE SEQUENCE [LARGE SCALE GENOMIC DNA]</scope>
</reference>
<dbReference type="PANTHER" id="PTHR46869:SF1">
    <property type="entry name" value="C2H2-LIKE ZINC FINGER PROTEIN"/>
    <property type="match status" value="1"/>
</dbReference>
<evidence type="ECO:0000259" key="3">
    <source>
        <dbReference type="PROSITE" id="PS50157"/>
    </source>
</evidence>
<dbReference type="Gene3D" id="3.30.160.60">
    <property type="entry name" value="Classic Zinc Finger"/>
    <property type="match status" value="1"/>
</dbReference>
<dbReference type="GO" id="GO:0008270">
    <property type="term" value="F:zinc ion binding"/>
    <property type="evidence" value="ECO:0007669"/>
    <property type="project" value="UniProtKB-KW"/>
</dbReference>
<comment type="caution">
    <text evidence="5">The sequence shown here is derived from an EMBL/GenBank/DDBJ whole genome shotgun (WGS) entry which is preliminary data.</text>
</comment>
<accession>A0ABC8UYQ6</accession>
<feature type="compositionally biased region" description="Basic and acidic residues" evidence="2">
    <location>
        <begin position="141"/>
        <end position="153"/>
    </location>
</feature>
<feature type="domain" description="C2H2-type" evidence="3">
    <location>
        <begin position="381"/>
        <end position="408"/>
    </location>
</feature>
<evidence type="ECO:0000256" key="1">
    <source>
        <dbReference type="PROSITE-ProRule" id="PRU00042"/>
    </source>
</evidence>
<dbReference type="InterPro" id="IPR013087">
    <property type="entry name" value="Znf_C2H2_type"/>
</dbReference>
<gene>
    <name evidence="4" type="ORF">ILEXP_LOCUS45014</name>
    <name evidence="5" type="ORF">ILEXP_LOCUS56664</name>
</gene>
<evidence type="ECO:0000256" key="2">
    <source>
        <dbReference type="SAM" id="MobiDB-lite"/>
    </source>
</evidence>
<dbReference type="EMBL" id="CAUOFW020009502">
    <property type="protein sequence ID" value="CAK9186185.1"/>
    <property type="molecule type" value="Genomic_DNA"/>
</dbReference>
<keyword evidence="6" id="KW-1185">Reference proteome</keyword>
<feature type="domain" description="C2H2-type" evidence="3">
    <location>
        <begin position="97"/>
        <end position="124"/>
    </location>
</feature>
<dbReference type="Proteomes" id="UP001642360">
    <property type="component" value="Unassembled WGS sequence"/>
</dbReference>
<organism evidence="5 6">
    <name type="scientific">Ilex paraguariensis</name>
    <name type="common">yerba mate</name>
    <dbReference type="NCBI Taxonomy" id="185542"/>
    <lineage>
        <taxon>Eukaryota</taxon>
        <taxon>Viridiplantae</taxon>
        <taxon>Streptophyta</taxon>
        <taxon>Embryophyta</taxon>
        <taxon>Tracheophyta</taxon>
        <taxon>Spermatophyta</taxon>
        <taxon>Magnoliopsida</taxon>
        <taxon>eudicotyledons</taxon>
        <taxon>Gunneridae</taxon>
        <taxon>Pentapetalae</taxon>
        <taxon>asterids</taxon>
        <taxon>campanulids</taxon>
        <taxon>Aquifoliales</taxon>
        <taxon>Aquifoliaceae</taxon>
        <taxon>Ilex</taxon>
    </lineage>
</organism>
<dbReference type="Pfam" id="PF13912">
    <property type="entry name" value="zf-C2H2_6"/>
    <property type="match status" value="4"/>
</dbReference>
<dbReference type="AlphaFoldDB" id="A0ABC8UYQ6"/>
<sequence>MGEDEELRFVCKLCDKRYPSGKSLGGHMRSHVIADSAESQGKVEAKMEKVSSLNGERNINSERDSIFELNGNGYGLRENPRKTWRVVNSANPLPQDKVCKQCGKGFQSVKALCGHMACHSEKERVLKDVHSWTMENQKQVMDSHSDTEPEDPKQRKRSKNVRLKSSFSLANGSSPVCEIDEQEQEEIAMCLMMLSKDSGNWGGVNSVVESSDNNSVVLETKSSSIDMRIGRNEGLNSIYKGDKTLEMKNLGGKKLKSSVLESEIAQPENSDSGYFINGPKKVESDISVDGVLRNGEYQKLKVSGSDEFEESGAKLEKGVSRIKCFDTKGKKILIKEKGCDGGGIASKSMNYNSRKRTMLSSDSPESSDAKICKSAQKRTKYECLTCKKIFNSFQGLGGHRPCHKRNNVCFKSEYLSPENSLEGDSTPEFFPNGKLGESVSYNKQVAQDLSCNAEKRSRSKRSKGHECPICLRIFKSGQALGGHKRSHFIGGPEDSTNRTLVIKQELPNFLDLNLPAPTEDEADGHAQFIPW</sequence>
<feature type="domain" description="C2H2-type" evidence="3">
    <location>
        <begin position="9"/>
        <end position="31"/>
    </location>
</feature>
<dbReference type="SMART" id="SM00355">
    <property type="entry name" value="ZnF_C2H2"/>
    <property type="match status" value="4"/>
</dbReference>
<name>A0ABC8UYQ6_9AQUA</name>
<keyword evidence="1" id="KW-0863">Zinc-finger</keyword>
<dbReference type="PANTHER" id="PTHR46869">
    <property type="entry name" value="C2H2-LIKE ZINC FINGER PROTEIN"/>
    <property type="match status" value="1"/>
</dbReference>
<dbReference type="InterPro" id="IPR036236">
    <property type="entry name" value="Znf_C2H2_sf"/>
</dbReference>
<feature type="region of interest" description="Disordered" evidence="2">
    <location>
        <begin position="137"/>
        <end position="161"/>
    </location>
</feature>
<evidence type="ECO:0000313" key="6">
    <source>
        <dbReference type="Proteomes" id="UP001642360"/>
    </source>
</evidence>
<proteinExistence type="predicted"/>
<feature type="domain" description="C2H2-type" evidence="3">
    <location>
        <begin position="465"/>
        <end position="492"/>
    </location>
</feature>
<dbReference type="EMBL" id="CAUOFW020006558">
    <property type="protein sequence ID" value="CAK9175212.1"/>
    <property type="molecule type" value="Genomic_DNA"/>
</dbReference>